<protein>
    <submittedName>
        <fullName evidence="2">Uncharacterized protein</fullName>
    </submittedName>
</protein>
<proteinExistence type="predicted"/>
<keyword evidence="3" id="KW-1185">Reference proteome</keyword>
<reference evidence="2" key="1">
    <citation type="submission" date="2021-09" db="EMBL/GenBank/DDBJ databases">
        <title>The genome of Mauremys mutica provides insights into the evolution of semi-aquatic lifestyle.</title>
        <authorList>
            <person name="Gong S."/>
            <person name="Gao Y."/>
        </authorList>
    </citation>
    <scope>NUCLEOTIDE SEQUENCE</scope>
    <source>
        <strain evidence="2">MM-2020</strain>
        <tissue evidence="2">Muscle</tissue>
    </source>
</reference>
<accession>A0A9D3XS90</accession>
<evidence type="ECO:0000256" key="1">
    <source>
        <dbReference type="SAM" id="MobiDB-lite"/>
    </source>
</evidence>
<evidence type="ECO:0000313" key="3">
    <source>
        <dbReference type="Proteomes" id="UP000827986"/>
    </source>
</evidence>
<organism evidence="2 3">
    <name type="scientific">Mauremys mutica</name>
    <name type="common">yellowpond turtle</name>
    <dbReference type="NCBI Taxonomy" id="74926"/>
    <lineage>
        <taxon>Eukaryota</taxon>
        <taxon>Metazoa</taxon>
        <taxon>Chordata</taxon>
        <taxon>Craniata</taxon>
        <taxon>Vertebrata</taxon>
        <taxon>Euteleostomi</taxon>
        <taxon>Archelosauria</taxon>
        <taxon>Testudinata</taxon>
        <taxon>Testudines</taxon>
        <taxon>Cryptodira</taxon>
        <taxon>Durocryptodira</taxon>
        <taxon>Testudinoidea</taxon>
        <taxon>Geoemydidae</taxon>
        <taxon>Geoemydinae</taxon>
        <taxon>Mauremys</taxon>
    </lineage>
</organism>
<evidence type="ECO:0000313" key="2">
    <source>
        <dbReference type="EMBL" id="KAH1184877.1"/>
    </source>
</evidence>
<dbReference type="Proteomes" id="UP000827986">
    <property type="component" value="Unassembled WGS sequence"/>
</dbReference>
<gene>
    <name evidence="2" type="ORF">KIL84_012818</name>
</gene>
<feature type="region of interest" description="Disordered" evidence="1">
    <location>
        <begin position="92"/>
        <end position="114"/>
    </location>
</feature>
<dbReference type="AlphaFoldDB" id="A0A9D3XS90"/>
<feature type="compositionally biased region" description="Polar residues" evidence="1">
    <location>
        <begin position="1"/>
        <end position="11"/>
    </location>
</feature>
<feature type="region of interest" description="Disordered" evidence="1">
    <location>
        <begin position="1"/>
        <end position="38"/>
    </location>
</feature>
<comment type="caution">
    <text evidence="2">The sequence shown here is derived from an EMBL/GenBank/DDBJ whole genome shotgun (WGS) entry which is preliminary data.</text>
</comment>
<name>A0A9D3XS90_9SAUR</name>
<dbReference type="EMBL" id="JAHDVG010000464">
    <property type="protein sequence ID" value="KAH1184877.1"/>
    <property type="molecule type" value="Genomic_DNA"/>
</dbReference>
<sequence>MCKWRSNTFENLASEDLGRAEPENTGPMAKGLEDPQNGGTSLGFYIPELPVTWEGMWRGQCLAHKVCGLSDLIPLKSGGLVKKTAQKLTPLLQRPPNFQYPRGQESLPSQVTVS</sequence>